<evidence type="ECO:0000313" key="2">
    <source>
        <dbReference type="Proteomes" id="UP000712600"/>
    </source>
</evidence>
<comment type="caution">
    <text evidence="1">The sequence shown here is derived from an EMBL/GenBank/DDBJ whole genome shotgun (WGS) entry which is preliminary data.</text>
</comment>
<reference evidence="1" key="1">
    <citation type="submission" date="2019-12" db="EMBL/GenBank/DDBJ databases">
        <title>Genome sequencing and annotation of Brassica cretica.</title>
        <authorList>
            <person name="Studholme D.J."/>
            <person name="Sarris P."/>
        </authorList>
    </citation>
    <scope>NUCLEOTIDE SEQUENCE</scope>
    <source>
        <strain evidence="1">PFS-109/04</strain>
        <tissue evidence="1">Leaf</tissue>
    </source>
</reference>
<dbReference type="Proteomes" id="UP000712600">
    <property type="component" value="Unassembled WGS sequence"/>
</dbReference>
<gene>
    <name evidence="1" type="ORF">F2Q69_00028067</name>
</gene>
<evidence type="ECO:0000313" key="1">
    <source>
        <dbReference type="EMBL" id="KAF3583254.1"/>
    </source>
</evidence>
<protein>
    <submittedName>
        <fullName evidence="1">Uncharacterized protein</fullName>
    </submittedName>
</protein>
<sequence>MDVERSIEKVTRGEGYNKESEEPIRERRILRKKDIWRVKDGYVLQRVGDRDTCGEVSLMCRFLQRDAMGMGCGSVHQSQWLSPQRVLVLDVMRAYTYHQFLFKLK</sequence>
<dbReference type="EMBL" id="QGKX02000088">
    <property type="protein sequence ID" value="KAF3583254.1"/>
    <property type="molecule type" value="Genomic_DNA"/>
</dbReference>
<name>A0A3N6TD99_BRACR</name>
<accession>A0A3N6TD99</accession>
<proteinExistence type="predicted"/>
<organism evidence="1 2">
    <name type="scientific">Brassica cretica</name>
    <name type="common">Mustard</name>
    <dbReference type="NCBI Taxonomy" id="69181"/>
    <lineage>
        <taxon>Eukaryota</taxon>
        <taxon>Viridiplantae</taxon>
        <taxon>Streptophyta</taxon>
        <taxon>Embryophyta</taxon>
        <taxon>Tracheophyta</taxon>
        <taxon>Spermatophyta</taxon>
        <taxon>Magnoliopsida</taxon>
        <taxon>eudicotyledons</taxon>
        <taxon>Gunneridae</taxon>
        <taxon>Pentapetalae</taxon>
        <taxon>rosids</taxon>
        <taxon>malvids</taxon>
        <taxon>Brassicales</taxon>
        <taxon>Brassicaceae</taxon>
        <taxon>Brassiceae</taxon>
        <taxon>Brassica</taxon>
    </lineage>
</organism>
<dbReference type="AlphaFoldDB" id="A0A3N6TD99"/>